<feature type="region of interest" description="Disordered" evidence="3">
    <location>
        <begin position="416"/>
        <end position="537"/>
    </location>
</feature>
<feature type="compositionally biased region" description="Basic and acidic residues" evidence="3">
    <location>
        <begin position="236"/>
        <end position="249"/>
    </location>
</feature>
<comment type="subcellular location">
    <subcellularLocation>
        <location evidence="1">Nucleus</location>
    </subcellularLocation>
</comment>
<dbReference type="InterPro" id="IPR012890">
    <property type="entry name" value="GCFC2-like"/>
</dbReference>
<dbReference type="GO" id="GO:0000390">
    <property type="term" value="P:spliceosomal complex disassembly"/>
    <property type="evidence" value="ECO:0007669"/>
    <property type="project" value="InterPro"/>
</dbReference>
<keyword evidence="2" id="KW-0539">Nucleus</keyword>
<reference evidence="4" key="1">
    <citation type="submission" date="2020-04" db="EMBL/GenBank/DDBJ databases">
        <title>Draft genome resource of the tomato pathogen Pseudocercospora fuligena.</title>
        <authorList>
            <person name="Zaccaron A."/>
        </authorList>
    </citation>
    <scope>NUCLEOTIDE SEQUENCE</scope>
    <source>
        <strain evidence="4">PF001</strain>
    </source>
</reference>
<dbReference type="Pfam" id="PF15458">
    <property type="entry name" value="NTR2"/>
    <property type="match status" value="1"/>
</dbReference>
<dbReference type="InterPro" id="IPR028211">
    <property type="entry name" value="Ntr2"/>
</dbReference>
<dbReference type="GO" id="GO:0071008">
    <property type="term" value="C:U2-type post-mRNA release spliceosomal complex"/>
    <property type="evidence" value="ECO:0007669"/>
    <property type="project" value="InterPro"/>
</dbReference>
<dbReference type="OrthoDB" id="429427at2759"/>
<feature type="compositionally biased region" description="Polar residues" evidence="3">
    <location>
        <begin position="42"/>
        <end position="56"/>
    </location>
</feature>
<feature type="region of interest" description="Disordered" evidence="3">
    <location>
        <begin position="271"/>
        <end position="358"/>
    </location>
</feature>
<feature type="compositionally biased region" description="Acidic residues" evidence="3">
    <location>
        <begin position="306"/>
        <end position="315"/>
    </location>
</feature>
<name>A0A8H6REU1_9PEZI</name>
<feature type="compositionally biased region" description="Polar residues" evidence="3">
    <location>
        <begin position="325"/>
        <end position="339"/>
    </location>
</feature>
<feature type="compositionally biased region" description="Basic residues" evidence="3">
    <location>
        <begin position="1"/>
        <end position="12"/>
    </location>
</feature>
<feature type="region of interest" description="Disordered" evidence="3">
    <location>
        <begin position="200"/>
        <end position="249"/>
    </location>
</feature>
<dbReference type="GO" id="GO:0003677">
    <property type="term" value="F:DNA binding"/>
    <property type="evidence" value="ECO:0007669"/>
    <property type="project" value="InterPro"/>
</dbReference>
<evidence type="ECO:0000256" key="3">
    <source>
        <dbReference type="SAM" id="MobiDB-lite"/>
    </source>
</evidence>
<feature type="compositionally biased region" description="Acidic residues" evidence="3">
    <location>
        <begin position="452"/>
        <end position="463"/>
    </location>
</feature>
<accession>A0A8H6REU1</accession>
<feature type="region of interest" description="Disordered" evidence="3">
    <location>
        <begin position="1"/>
        <end position="29"/>
    </location>
</feature>
<feature type="region of interest" description="Disordered" evidence="3">
    <location>
        <begin position="42"/>
        <end position="169"/>
    </location>
</feature>
<organism evidence="4 5">
    <name type="scientific">Pseudocercospora fuligena</name>
    <dbReference type="NCBI Taxonomy" id="685502"/>
    <lineage>
        <taxon>Eukaryota</taxon>
        <taxon>Fungi</taxon>
        <taxon>Dikarya</taxon>
        <taxon>Ascomycota</taxon>
        <taxon>Pezizomycotina</taxon>
        <taxon>Dothideomycetes</taxon>
        <taxon>Dothideomycetidae</taxon>
        <taxon>Mycosphaerellales</taxon>
        <taxon>Mycosphaerellaceae</taxon>
        <taxon>Pseudocercospora</taxon>
    </lineage>
</organism>
<feature type="compositionally biased region" description="Polar residues" evidence="3">
    <location>
        <begin position="134"/>
        <end position="158"/>
    </location>
</feature>
<dbReference type="PANTHER" id="PTHR12214">
    <property type="entry name" value="GC-RICH SEQUENCE DNA-BINDING FACTOR"/>
    <property type="match status" value="1"/>
</dbReference>
<gene>
    <name evidence="4" type="ORF">HII31_09355</name>
</gene>
<evidence type="ECO:0000256" key="2">
    <source>
        <dbReference type="ARBA" id="ARBA00023242"/>
    </source>
</evidence>
<feature type="compositionally biased region" description="Acidic residues" evidence="3">
    <location>
        <begin position="496"/>
        <end position="506"/>
    </location>
</feature>
<dbReference type="AlphaFoldDB" id="A0A8H6REU1"/>
<keyword evidence="5" id="KW-1185">Reference proteome</keyword>
<protein>
    <submittedName>
        <fullName evidence="4">Uncharacterized protein</fullName>
    </submittedName>
</protein>
<sequence length="537" mass="59028">MKKSMSARRVPRKVGGDDEEEVSSAQPGMCFLRSSTRAALTQCPSSRQSLTANVTPDSAVKRPSSKPRKSSSLRQSFGPSAVDDDEDSEAVVTPKRKDLSRIAVHKNAAKRSSLLATPLPKRETEDEDERPSYSAASLQQLKDSTPSTPQNFSSATNTDVEDVSRDTQSLDLSSKFGSSLARYQQSSASSAIPSATEIAEKKARRARLAKEQQAEEYISLDPDDPDLDEEDLDPNVMRDENGKLVLKPKDKYGMSETRLVRDDEDIMENFDEFTEDGRISLGRKAEAEAERKRRQDMAAQIAEAEGATDDESDDSERERRDAYEATQTKHGSYARNTADSEGPDQRPKTPPIITPLPTLDGAIERLRKQLADMQTSRMQKLQEMEDLQREKIRLAEEEVRIQRALKETAEKFEQLRKEKNISADKETVPAIEAPPVLKTNGVGSADTSKDQDMEDADDADNEEPDRPSFGGAGFGAGLGFTSERSGLGANTKGTEEDQDDEEDEEDTRPAFGGLGFSGASSNRAGFGLGFQKGPDQN</sequence>
<feature type="compositionally biased region" description="Acidic residues" evidence="3">
    <location>
        <begin position="221"/>
        <end position="233"/>
    </location>
</feature>
<proteinExistence type="predicted"/>
<evidence type="ECO:0000313" key="5">
    <source>
        <dbReference type="Proteomes" id="UP000660729"/>
    </source>
</evidence>
<feature type="compositionally biased region" description="Basic and acidic residues" evidence="3">
    <location>
        <begin position="416"/>
        <end position="427"/>
    </location>
</feature>
<feature type="compositionally biased region" description="Basic and acidic residues" evidence="3">
    <location>
        <begin position="275"/>
        <end position="296"/>
    </location>
</feature>
<dbReference type="EMBL" id="JABCIY010000191">
    <property type="protein sequence ID" value="KAF7189377.1"/>
    <property type="molecule type" value="Genomic_DNA"/>
</dbReference>
<evidence type="ECO:0000256" key="1">
    <source>
        <dbReference type="ARBA" id="ARBA00004123"/>
    </source>
</evidence>
<dbReference type="Proteomes" id="UP000660729">
    <property type="component" value="Unassembled WGS sequence"/>
</dbReference>
<comment type="caution">
    <text evidence="4">The sequence shown here is derived from an EMBL/GenBank/DDBJ whole genome shotgun (WGS) entry which is preliminary data.</text>
</comment>
<evidence type="ECO:0000313" key="4">
    <source>
        <dbReference type="EMBL" id="KAF7189377.1"/>
    </source>
</evidence>
<dbReference type="PANTHER" id="PTHR12214:SF0">
    <property type="entry name" value="LD29489P"/>
    <property type="match status" value="1"/>
</dbReference>